<gene>
    <name evidence="3" type="ORF">DP106_10675</name>
</gene>
<comment type="caution">
    <text evidence="3">The sequence shown here is derived from an EMBL/GenBank/DDBJ whole genome shotgun (WGS) entry which is preliminary data.</text>
</comment>
<dbReference type="EMBL" id="QMDW01000015">
    <property type="protein sequence ID" value="RJX48844.1"/>
    <property type="molecule type" value="Genomic_DNA"/>
</dbReference>
<reference evidence="3 4" key="1">
    <citation type="submission" date="2018-06" db="EMBL/GenBank/DDBJ databases">
        <title>Halonotius sp. F13-13 a new haloarchaeeon isolated from a solar saltern from Isla Cristina, Huelva, Spain.</title>
        <authorList>
            <person name="Duran-Viseras A."/>
            <person name="Sanchez-Porro C."/>
            <person name="Ventosa A."/>
        </authorList>
    </citation>
    <scope>NUCLEOTIDE SEQUENCE [LARGE SCALE GENOMIC DNA]</scope>
    <source>
        <strain evidence="3 4">CECT 7525</strain>
    </source>
</reference>
<keyword evidence="2" id="KW-1133">Transmembrane helix</keyword>
<dbReference type="OrthoDB" id="242095at2157"/>
<sequence>MQQSDELTETVDGVDTEIPSSADDDGDAGRLGGRFSAKALLVSLVAVAIGVVGGGAIPIIGSIGSVAGVFAATFVLGILAGDARYLETGLAGGVVVGINFALSLLTSAALPIGVDFFQQYGLAFGGLGVVLGAGLGLVGHYFGRDLRDGLTREI</sequence>
<dbReference type="RefSeq" id="WP_120085222.1">
    <property type="nucleotide sequence ID" value="NZ_QMDW01000015.1"/>
</dbReference>
<dbReference type="Proteomes" id="UP000281564">
    <property type="component" value="Unassembled WGS sequence"/>
</dbReference>
<evidence type="ECO:0000313" key="4">
    <source>
        <dbReference type="Proteomes" id="UP000281564"/>
    </source>
</evidence>
<feature type="transmembrane region" description="Helical" evidence="2">
    <location>
        <begin position="39"/>
        <end position="60"/>
    </location>
</feature>
<keyword evidence="4" id="KW-1185">Reference proteome</keyword>
<evidence type="ECO:0000256" key="1">
    <source>
        <dbReference type="SAM" id="MobiDB-lite"/>
    </source>
</evidence>
<dbReference type="AlphaFoldDB" id="A0A3A6QCM2"/>
<organism evidence="3 4">
    <name type="scientific">Halonotius pteroides</name>
    <dbReference type="NCBI Taxonomy" id="268735"/>
    <lineage>
        <taxon>Archaea</taxon>
        <taxon>Methanobacteriati</taxon>
        <taxon>Methanobacteriota</taxon>
        <taxon>Stenosarchaea group</taxon>
        <taxon>Halobacteria</taxon>
        <taxon>Halobacteriales</taxon>
        <taxon>Haloferacaceae</taxon>
        <taxon>Halonotius</taxon>
    </lineage>
</organism>
<feature type="transmembrane region" description="Helical" evidence="2">
    <location>
        <begin position="120"/>
        <end position="142"/>
    </location>
</feature>
<protein>
    <recommendedName>
        <fullName evidence="5">DUF5518 domain-containing protein</fullName>
    </recommendedName>
</protein>
<feature type="compositionally biased region" description="Acidic residues" evidence="1">
    <location>
        <begin position="1"/>
        <end position="15"/>
    </location>
</feature>
<feature type="region of interest" description="Disordered" evidence="1">
    <location>
        <begin position="1"/>
        <end position="27"/>
    </location>
</feature>
<feature type="transmembrane region" description="Helical" evidence="2">
    <location>
        <begin position="90"/>
        <end position="114"/>
    </location>
</feature>
<name>A0A3A6QCM2_9EURY</name>
<keyword evidence="2" id="KW-0812">Transmembrane</keyword>
<evidence type="ECO:0008006" key="5">
    <source>
        <dbReference type="Google" id="ProtNLM"/>
    </source>
</evidence>
<keyword evidence="2" id="KW-0472">Membrane</keyword>
<accession>A0A3A6QCM2</accession>
<proteinExistence type="predicted"/>
<evidence type="ECO:0000256" key="2">
    <source>
        <dbReference type="SAM" id="Phobius"/>
    </source>
</evidence>
<feature type="transmembrane region" description="Helical" evidence="2">
    <location>
        <begin position="66"/>
        <end position="83"/>
    </location>
</feature>
<evidence type="ECO:0000313" key="3">
    <source>
        <dbReference type="EMBL" id="RJX48844.1"/>
    </source>
</evidence>